<dbReference type="GO" id="GO:0008483">
    <property type="term" value="F:transaminase activity"/>
    <property type="evidence" value="ECO:0007669"/>
    <property type="project" value="TreeGrafter"/>
</dbReference>
<dbReference type="Pfam" id="PF01041">
    <property type="entry name" value="DegT_DnrJ_EryC1"/>
    <property type="match status" value="1"/>
</dbReference>
<evidence type="ECO:0000256" key="3">
    <source>
        <dbReference type="PIRSR" id="PIRSR000390-1"/>
    </source>
</evidence>
<organism evidence="6 7">
    <name type="scientific">Marinobacter similis</name>
    <dbReference type="NCBI Taxonomy" id="1420916"/>
    <lineage>
        <taxon>Bacteria</taxon>
        <taxon>Pseudomonadati</taxon>
        <taxon>Pseudomonadota</taxon>
        <taxon>Gammaproteobacteria</taxon>
        <taxon>Pseudomonadales</taxon>
        <taxon>Marinobacteraceae</taxon>
        <taxon>Marinobacter</taxon>
    </lineage>
</organism>
<dbReference type="PANTHER" id="PTHR30244:SF34">
    <property type="entry name" value="DTDP-4-AMINO-4,6-DIDEOXYGALACTOSE TRANSAMINASE"/>
    <property type="match status" value="1"/>
</dbReference>
<keyword evidence="7" id="KW-1185">Reference proteome</keyword>
<dbReference type="STRING" id="1420916.AU14_13720"/>
<dbReference type="GO" id="GO:0030170">
    <property type="term" value="F:pyridoxal phosphate binding"/>
    <property type="evidence" value="ECO:0007669"/>
    <property type="project" value="TreeGrafter"/>
</dbReference>
<name>W5YK87_9GAMM</name>
<evidence type="ECO:0000313" key="6">
    <source>
        <dbReference type="EMBL" id="AHI29274.1"/>
    </source>
</evidence>
<dbReference type="InterPro" id="IPR015424">
    <property type="entry name" value="PyrdxlP-dep_Trfase"/>
</dbReference>
<evidence type="ECO:0000256" key="4">
    <source>
        <dbReference type="PIRSR" id="PIRSR000390-2"/>
    </source>
</evidence>
<protein>
    <submittedName>
        <fullName evidence="6">Spore coat protein</fullName>
    </submittedName>
</protein>
<keyword evidence="1 4" id="KW-0663">Pyridoxal phosphate</keyword>
<dbReference type="InterPro" id="IPR020026">
    <property type="entry name" value="PseC"/>
</dbReference>
<dbReference type="OrthoDB" id="9804264at2"/>
<dbReference type="EMBL" id="CP007151">
    <property type="protein sequence ID" value="AHI29274.1"/>
    <property type="molecule type" value="Genomic_DNA"/>
</dbReference>
<dbReference type="Gene3D" id="3.40.640.10">
    <property type="entry name" value="Type I PLP-dependent aspartate aminotransferase-like (Major domain)"/>
    <property type="match status" value="1"/>
</dbReference>
<evidence type="ECO:0000313" key="7">
    <source>
        <dbReference type="Proteomes" id="UP000061489"/>
    </source>
</evidence>
<dbReference type="AlphaFoldDB" id="W5YK87"/>
<dbReference type="NCBIfam" id="TIGR03588">
    <property type="entry name" value="PseC"/>
    <property type="match status" value="1"/>
</dbReference>
<dbReference type="PANTHER" id="PTHR30244">
    <property type="entry name" value="TRANSAMINASE"/>
    <property type="match status" value="1"/>
</dbReference>
<dbReference type="InterPro" id="IPR000653">
    <property type="entry name" value="DegT/StrS_aminotransferase"/>
</dbReference>
<evidence type="ECO:0000256" key="1">
    <source>
        <dbReference type="ARBA" id="ARBA00022898"/>
    </source>
</evidence>
<accession>W5YK87</accession>
<dbReference type="InterPro" id="IPR015422">
    <property type="entry name" value="PyrdxlP-dep_Trfase_small"/>
</dbReference>
<keyword evidence="6" id="KW-0167">Capsid protein</keyword>
<proteinExistence type="inferred from homology"/>
<dbReference type="HOGENOM" id="CLU_033332_0_3_6"/>
<dbReference type="CDD" id="cd00616">
    <property type="entry name" value="AHBA_syn"/>
    <property type="match status" value="1"/>
</dbReference>
<feature type="active site" description="Proton acceptor" evidence="3">
    <location>
        <position position="188"/>
    </location>
</feature>
<feature type="modified residue" description="N6-(pyridoxal phosphate)lysine" evidence="4">
    <location>
        <position position="188"/>
    </location>
</feature>
<gene>
    <name evidence="6" type="ORF">AU14_13720</name>
</gene>
<dbReference type="KEGG" id="msx:AU14_13720"/>
<evidence type="ECO:0000256" key="5">
    <source>
        <dbReference type="RuleBase" id="RU004508"/>
    </source>
</evidence>
<dbReference type="PIRSF" id="PIRSF000390">
    <property type="entry name" value="PLP_StrS"/>
    <property type="match status" value="1"/>
</dbReference>
<keyword evidence="6" id="KW-0946">Virion</keyword>
<dbReference type="RefSeq" id="WP_041341553.1">
    <property type="nucleotide sequence ID" value="NZ_CP007151.1"/>
</dbReference>
<comment type="similarity">
    <text evidence="2 5">Belongs to the DegT/DnrJ/EryC1 family.</text>
</comment>
<dbReference type="SUPFAM" id="SSF53383">
    <property type="entry name" value="PLP-dependent transferases"/>
    <property type="match status" value="1"/>
</dbReference>
<dbReference type="Gene3D" id="3.90.1150.10">
    <property type="entry name" value="Aspartate Aminotransferase, domain 1"/>
    <property type="match status" value="1"/>
</dbReference>
<dbReference type="GO" id="GO:0000271">
    <property type="term" value="P:polysaccharide biosynthetic process"/>
    <property type="evidence" value="ECO:0007669"/>
    <property type="project" value="TreeGrafter"/>
</dbReference>
<sequence length="386" mass="42575">MIPYGKQDIRQSDIDAVVEVLKSDFLTQGPAVPRFEQAVASHVGAKHAIAVNSATSALHIACLALGLKAGDWLWTSPVTFVASANCGLYCGANIDFVDIDPVSYNLCPKALEKKLAVAEQQNRLPKVVVAVHLCGQPCDMAAIHSLSKRYGFAVIEDASHAIGGKYRGEFIGNGRYSDITVFSFHPVKIVTTAEGGLALTQNSDLARQMDQLRSHGITRDPALMSRESDGPWYYQQTGLGYNYRMTDLQAALGASQMTRLDKYVSRRHELADEYDRLLANLPVKTPVQHPDGYSGRHLYVIRLRLDDINRTRREVFESLRAKGIGVNVHYIPVHTQPFYAQFGFQEGQYPNAENYYSEAISLPLFPGMSADDQREVVAALAEALGV</sequence>
<dbReference type="Proteomes" id="UP000061489">
    <property type="component" value="Chromosome"/>
</dbReference>
<reference evidence="6 7" key="1">
    <citation type="journal article" date="2014" name="Genome Announc.">
        <title>Draft Genome Sequences of Marinobacter similis A3d10T and Marinobacter salarius R9SW1T.</title>
        <authorList>
            <person name="Ivanova E.P."/>
            <person name="Ng H.J."/>
            <person name="Webb H.K."/>
            <person name="Feng G."/>
            <person name="Oshima K."/>
            <person name="Hattori M."/>
            <person name="Ohkuma M."/>
            <person name="Sergeev A.F."/>
            <person name="Mikhailov V.V."/>
            <person name="Crawford R.J."/>
            <person name="Sawabe T."/>
        </authorList>
    </citation>
    <scope>NUCLEOTIDE SEQUENCE [LARGE SCALE GENOMIC DNA]</scope>
    <source>
        <strain evidence="6 7">A3d10</strain>
    </source>
</reference>
<evidence type="ECO:0000256" key="2">
    <source>
        <dbReference type="ARBA" id="ARBA00037999"/>
    </source>
</evidence>
<dbReference type="InterPro" id="IPR015421">
    <property type="entry name" value="PyrdxlP-dep_Trfase_major"/>
</dbReference>